<name>A2Q618_MEDTR</name>
<reference evidence="10" key="1">
    <citation type="submission" date="2006-02" db="EMBL/GenBank/DDBJ databases">
        <authorList>
            <person name="Town C.D."/>
        </authorList>
    </citation>
    <scope>NUCLEOTIDE SEQUENCE</scope>
</reference>
<dbReference type="STRING" id="3880.A2Q618"/>
<feature type="domain" description="Myb-like" evidence="8">
    <location>
        <begin position="22"/>
        <end position="76"/>
    </location>
</feature>
<reference evidence="11 14" key="3">
    <citation type="journal article" date="2011" name="Nature">
        <title>The Medicago genome provides insight into the evolution of rhizobial symbioses.</title>
        <authorList>
            <person name="Young N.D."/>
            <person name="Debelle F."/>
            <person name="Oldroyd G.E."/>
            <person name="Geurts R."/>
            <person name="Cannon S.B."/>
            <person name="Udvardi M.K."/>
            <person name="Benedito V.A."/>
            <person name="Mayer K.F."/>
            <person name="Gouzy J."/>
            <person name="Schoof H."/>
            <person name="Van de Peer Y."/>
            <person name="Proost S."/>
            <person name="Cook D.R."/>
            <person name="Meyers B.C."/>
            <person name="Spannagl M."/>
            <person name="Cheung F."/>
            <person name="De Mita S."/>
            <person name="Krishnakumar V."/>
            <person name="Gundlach H."/>
            <person name="Zhou S."/>
            <person name="Mudge J."/>
            <person name="Bharti A.K."/>
            <person name="Murray J.D."/>
            <person name="Naoumkina M.A."/>
            <person name="Rosen B."/>
            <person name="Silverstein K.A."/>
            <person name="Tang H."/>
            <person name="Rombauts S."/>
            <person name="Zhao P.X."/>
            <person name="Zhou P."/>
            <person name="Barbe V."/>
            <person name="Bardou P."/>
            <person name="Bechner M."/>
            <person name="Bellec A."/>
            <person name="Berger A."/>
            <person name="Berges H."/>
            <person name="Bidwell S."/>
            <person name="Bisseling T."/>
            <person name="Choisne N."/>
            <person name="Couloux A."/>
            <person name="Denny R."/>
            <person name="Deshpande S."/>
            <person name="Dai X."/>
            <person name="Doyle J.J."/>
            <person name="Dudez A.M."/>
            <person name="Farmer A.D."/>
            <person name="Fouteau S."/>
            <person name="Franken C."/>
            <person name="Gibelin C."/>
            <person name="Gish J."/>
            <person name="Goldstein S."/>
            <person name="Gonzalez A.J."/>
            <person name="Green P.J."/>
            <person name="Hallab A."/>
            <person name="Hartog M."/>
            <person name="Hua A."/>
            <person name="Humphray S.J."/>
            <person name="Jeong D.H."/>
            <person name="Jing Y."/>
            <person name="Jocker A."/>
            <person name="Kenton S.M."/>
            <person name="Kim D.J."/>
            <person name="Klee K."/>
            <person name="Lai H."/>
            <person name="Lang C."/>
            <person name="Lin S."/>
            <person name="Macmil S.L."/>
            <person name="Magdelenat G."/>
            <person name="Matthews L."/>
            <person name="McCorrison J."/>
            <person name="Monaghan E.L."/>
            <person name="Mun J.H."/>
            <person name="Najar F.Z."/>
            <person name="Nicholson C."/>
            <person name="Noirot C."/>
            <person name="O'Bleness M."/>
            <person name="Paule C.R."/>
            <person name="Poulain J."/>
            <person name="Prion F."/>
            <person name="Qin B."/>
            <person name="Qu C."/>
            <person name="Retzel E.F."/>
            <person name="Riddle C."/>
            <person name="Sallet E."/>
            <person name="Samain S."/>
            <person name="Samson N."/>
            <person name="Sanders I."/>
            <person name="Saurat O."/>
            <person name="Scarpelli C."/>
            <person name="Schiex T."/>
            <person name="Segurens B."/>
            <person name="Severin A.J."/>
            <person name="Sherrier D.J."/>
            <person name="Shi R."/>
            <person name="Sims S."/>
            <person name="Singer S.R."/>
            <person name="Sinharoy S."/>
            <person name="Sterck L."/>
            <person name="Viollet A."/>
            <person name="Wang B.B."/>
            <person name="Wang K."/>
            <person name="Wang M."/>
            <person name="Wang X."/>
            <person name="Warfsmann J."/>
            <person name="Weissenbach J."/>
            <person name="White D.D."/>
            <person name="White J.D."/>
            <person name="Wiley G.B."/>
            <person name="Wincker P."/>
            <person name="Xing Y."/>
            <person name="Yang L."/>
            <person name="Yao Z."/>
            <person name="Ying F."/>
            <person name="Zhai J."/>
            <person name="Zhou L."/>
            <person name="Zuber A."/>
            <person name="Denarie J."/>
            <person name="Dixon R.A."/>
            <person name="May G.D."/>
            <person name="Schwartz D.C."/>
            <person name="Rogers J."/>
            <person name="Quetier F."/>
            <person name="Town C.D."/>
            <person name="Roe B.A."/>
        </authorList>
    </citation>
    <scope>NUCLEOTIDE SEQUENCE [LARGE SCALE GENOMIC DNA]</scope>
    <source>
        <strain evidence="11">A17</strain>
        <strain evidence="13 14">cv. Jemalong A17</strain>
    </source>
</reference>
<dbReference type="GO" id="GO:0005634">
    <property type="term" value="C:nucleus"/>
    <property type="evidence" value="ECO:0000318"/>
    <property type="project" value="GO_Central"/>
</dbReference>
<keyword evidence="10" id="KW-0371">Homeobox</keyword>
<dbReference type="Proteomes" id="UP000002051">
    <property type="component" value="Unassembled WGS sequence"/>
</dbReference>
<evidence type="ECO:0000256" key="6">
    <source>
        <dbReference type="ARBA" id="ARBA00023163"/>
    </source>
</evidence>
<dbReference type="KEGG" id="mtr:11424892"/>
<dbReference type="FunFam" id="1.10.10.60:FF:000402">
    <property type="entry name" value="Transcription factor MYB113"/>
    <property type="match status" value="1"/>
</dbReference>
<reference evidence="11 14" key="4">
    <citation type="journal article" date="2014" name="BMC Genomics">
        <title>An improved genome release (version Mt4.0) for the model legume Medicago truncatula.</title>
        <authorList>
            <person name="Tang H."/>
            <person name="Krishnakumar V."/>
            <person name="Bidwell S."/>
            <person name="Rosen B."/>
            <person name="Chan A."/>
            <person name="Zhou S."/>
            <person name="Gentzbittel L."/>
            <person name="Childs K.L."/>
            <person name="Yandell M."/>
            <person name="Gundlach H."/>
            <person name="Mayer K.F."/>
            <person name="Schwartz D.C."/>
            <person name="Town C.D."/>
        </authorList>
    </citation>
    <scope>GENOME REANNOTATION</scope>
    <source>
        <strain evidence="13 14">cv. Jemalong A17</strain>
    </source>
</reference>
<evidence type="ECO:0000259" key="8">
    <source>
        <dbReference type="PROSITE" id="PS50090"/>
    </source>
</evidence>
<reference evidence="12" key="6">
    <citation type="journal article" date="2018" name="Nat. Plants">
        <title>Whole-genome landscape of Medicago truncatula symbiotic genes.</title>
        <authorList>
            <person name="Pecrix Y."/>
            <person name="Gamas P."/>
            <person name="Carrere S."/>
        </authorList>
    </citation>
    <scope>NUCLEOTIDE SEQUENCE</scope>
    <source>
        <tissue evidence="12">Leaves</tissue>
    </source>
</reference>
<dbReference type="InterPro" id="IPR001005">
    <property type="entry name" value="SANT/Myb"/>
</dbReference>
<evidence type="ECO:0000313" key="12">
    <source>
        <dbReference type="EMBL" id="RHN44524.1"/>
    </source>
</evidence>
<accession>A2Q618</accession>
<comment type="subcellular location">
    <subcellularLocation>
        <location evidence="1">Nucleus</location>
    </subcellularLocation>
</comment>
<evidence type="ECO:0000313" key="13">
    <source>
        <dbReference type="EnsemblPlants" id="AES77790"/>
    </source>
</evidence>
<dbReference type="OrthoDB" id="2143914at2759"/>
<feature type="domain" description="HTH myb-type" evidence="9">
    <location>
        <begin position="81"/>
        <end position="131"/>
    </location>
</feature>
<keyword evidence="6" id="KW-0804">Transcription</keyword>
<dbReference type="Pfam" id="PF00249">
    <property type="entry name" value="Myb_DNA-binding"/>
    <property type="match status" value="2"/>
</dbReference>
<dbReference type="Gene3D" id="1.10.10.60">
    <property type="entry name" value="Homeodomain-like"/>
    <property type="match status" value="2"/>
</dbReference>
<evidence type="ECO:0000259" key="9">
    <source>
        <dbReference type="PROSITE" id="PS51294"/>
    </source>
</evidence>
<dbReference type="PaxDb" id="3880-AES77790"/>
<proteinExistence type="predicted"/>
<evidence type="ECO:0000313" key="10">
    <source>
        <dbReference type="EMBL" id="ABN09038.1"/>
    </source>
</evidence>
<keyword evidence="4" id="KW-0238">DNA-binding</keyword>
<dbReference type="RefSeq" id="XP_003621572.2">
    <property type="nucleotide sequence ID" value="XM_003621524.2"/>
</dbReference>
<keyword evidence="3" id="KW-0805">Transcription regulation</keyword>
<evidence type="ECO:0000256" key="2">
    <source>
        <dbReference type="ARBA" id="ARBA00022737"/>
    </source>
</evidence>
<dbReference type="GO" id="GO:0000987">
    <property type="term" value="F:cis-regulatory region sequence-specific DNA binding"/>
    <property type="evidence" value="ECO:0000318"/>
    <property type="project" value="GO_Central"/>
</dbReference>
<evidence type="ECO:0000313" key="11">
    <source>
        <dbReference type="EMBL" id="AES77790.1"/>
    </source>
</evidence>
<sequence>MKLIKERVYEDIKGVGMDMDNTIGVKKGAWTYEEDNLLKAYINKYGEGKWHLIPQRAGSGLNRCRKSCRLRWINYLKPNINRKSFSEDEVDMILRLHKLLGNRWSLIAGRLPGRTANSVKNYWNTHLLKKVVSKQEEEKEKPMETMKAHQVIKPRPITFSTQSSWLNVKHNNFVTQPLLASNNDGCFPRDRDDKMTMVVPNQIGKDCASSSQPILGNVPIPCTMWSESLWNLGEQVDSEIIGSSSSLQVENYEEFSIVDDFWDFNICDYDSLWDL</sequence>
<dbReference type="CDD" id="cd00167">
    <property type="entry name" value="SANT"/>
    <property type="match status" value="2"/>
</dbReference>
<dbReference type="EMBL" id="CM001223">
    <property type="protein sequence ID" value="AES77790.1"/>
    <property type="molecule type" value="Genomic_DNA"/>
</dbReference>
<organism evidence="10">
    <name type="scientific">Medicago truncatula</name>
    <name type="common">Barrel medic</name>
    <name type="synonym">Medicago tribuloides</name>
    <dbReference type="NCBI Taxonomy" id="3880"/>
    <lineage>
        <taxon>Eukaryota</taxon>
        <taxon>Viridiplantae</taxon>
        <taxon>Streptophyta</taxon>
        <taxon>Embryophyta</taxon>
        <taxon>Tracheophyta</taxon>
        <taxon>Spermatophyta</taxon>
        <taxon>Magnoliopsida</taxon>
        <taxon>eudicotyledons</taxon>
        <taxon>Gunneridae</taxon>
        <taxon>Pentapetalae</taxon>
        <taxon>rosids</taxon>
        <taxon>fabids</taxon>
        <taxon>Fabales</taxon>
        <taxon>Fabaceae</taxon>
        <taxon>Papilionoideae</taxon>
        <taxon>50 kb inversion clade</taxon>
        <taxon>NPAAA clade</taxon>
        <taxon>Hologalegina</taxon>
        <taxon>IRL clade</taxon>
        <taxon>Trifolieae</taxon>
        <taxon>Medicago</taxon>
    </lineage>
</organism>
<evidence type="ECO:0000256" key="5">
    <source>
        <dbReference type="ARBA" id="ARBA00023159"/>
    </source>
</evidence>
<dbReference type="PROSITE" id="PS50090">
    <property type="entry name" value="MYB_LIKE"/>
    <property type="match status" value="2"/>
</dbReference>
<dbReference type="Gramene" id="rna38653">
    <property type="protein sequence ID" value="RHN44524.1"/>
    <property type="gene ID" value="gene38653"/>
</dbReference>
<evidence type="ECO:0000313" key="14">
    <source>
        <dbReference type="Proteomes" id="UP000002051"/>
    </source>
</evidence>
<reference evidence="10" key="2">
    <citation type="submission" date="2007-03" db="EMBL/GenBank/DDBJ databases">
        <authorList>
            <consortium name="The International Medicago Genome Annotation Group"/>
        </authorList>
    </citation>
    <scope>NUCLEOTIDE SEQUENCE</scope>
</reference>
<feature type="domain" description="HTH myb-type" evidence="9">
    <location>
        <begin position="22"/>
        <end position="80"/>
    </location>
</feature>
<dbReference type="InterPro" id="IPR015495">
    <property type="entry name" value="Myb_TF_plants"/>
</dbReference>
<dbReference type="Proteomes" id="UP000265566">
    <property type="component" value="Chromosome 7"/>
</dbReference>
<dbReference type="AlphaFoldDB" id="A2Q618"/>
<dbReference type="EnsemblPlants" id="AES77790">
    <property type="protein sequence ID" value="AES77790"/>
    <property type="gene ID" value="MTR_7g017260"/>
</dbReference>
<keyword evidence="2" id="KW-0677">Repeat</keyword>
<dbReference type="eggNOG" id="KOG0048">
    <property type="taxonomic scope" value="Eukaryota"/>
</dbReference>
<protein>
    <submittedName>
        <fullName evidence="10">Homeodomain-related</fullName>
    </submittedName>
    <submittedName>
        <fullName evidence="11">Purple HAZE protein</fullName>
    </submittedName>
    <submittedName>
        <fullName evidence="12">Putative transcription factor MYB-HB-like family</fullName>
    </submittedName>
</protein>
<evidence type="ECO:0000256" key="1">
    <source>
        <dbReference type="ARBA" id="ARBA00004123"/>
    </source>
</evidence>
<dbReference type="InterPro" id="IPR009057">
    <property type="entry name" value="Homeodomain-like_sf"/>
</dbReference>
<gene>
    <name evidence="13" type="primary">11424892</name>
    <name evidence="11" type="ordered locus">MTR_7g017260</name>
    <name evidence="10" type="ORF">MtrDRAFT_AC172742g10v1</name>
    <name evidence="12" type="ORF">MtrunA17_Chr7g0220341</name>
</gene>
<dbReference type="GO" id="GO:0006355">
    <property type="term" value="P:regulation of DNA-templated transcription"/>
    <property type="evidence" value="ECO:0000318"/>
    <property type="project" value="GO_Central"/>
</dbReference>
<dbReference type="PROSITE" id="PS51294">
    <property type="entry name" value="HTH_MYB"/>
    <property type="match status" value="2"/>
</dbReference>
<keyword evidence="5" id="KW-0010">Activator</keyword>
<reference evidence="13" key="5">
    <citation type="submission" date="2015-04" db="UniProtKB">
        <authorList>
            <consortium name="EnsemblPlants"/>
        </authorList>
    </citation>
    <scope>IDENTIFICATION</scope>
    <source>
        <strain evidence="13">cv. Jemalong A17</strain>
    </source>
</reference>
<dbReference type="EMBL" id="AC172742">
    <property type="protein sequence ID" value="ABN09038.1"/>
    <property type="molecule type" value="Genomic_DNA"/>
</dbReference>
<dbReference type="EMBL" id="PSQE01000007">
    <property type="protein sequence ID" value="RHN44524.1"/>
    <property type="molecule type" value="Genomic_DNA"/>
</dbReference>
<dbReference type="InterPro" id="IPR017930">
    <property type="entry name" value="Myb_dom"/>
</dbReference>
<feature type="domain" description="Myb-like" evidence="8">
    <location>
        <begin position="77"/>
        <end position="127"/>
    </location>
</feature>
<dbReference type="PANTHER" id="PTHR47999:SF24">
    <property type="entry name" value="TRANSCRIPTION FACTOR MYB90"/>
    <property type="match status" value="1"/>
</dbReference>
<evidence type="ECO:0000256" key="4">
    <source>
        <dbReference type="ARBA" id="ARBA00023125"/>
    </source>
</evidence>
<evidence type="ECO:0000256" key="7">
    <source>
        <dbReference type="ARBA" id="ARBA00023242"/>
    </source>
</evidence>
<dbReference type="HOGENOM" id="CLU_028567_6_4_1"/>
<keyword evidence="14" id="KW-1185">Reference proteome</keyword>
<dbReference type="FunFam" id="1.10.10.60:FF:000218">
    <property type="entry name" value="Myb transcription factor"/>
    <property type="match status" value="1"/>
</dbReference>
<dbReference type="SUPFAM" id="SSF46689">
    <property type="entry name" value="Homeodomain-like"/>
    <property type="match status" value="1"/>
</dbReference>
<dbReference type="PANTHER" id="PTHR47999">
    <property type="entry name" value="TRANSCRIPTION FACTOR MYB8-RELATED-RELATED"/>
    <property type="match status" value="1"/>
</dbReference>
<keyword evidence="7" id="KW-0539">Nucleus</keyword>
<evidence type="ECO:0000256" key="3">
    <source>
        <dbReference type="ARBA" id="ARBA00023015"/>
    </source>
</evidence>
<dbReference type="SMART" id="SM00717">
    <property type="entry name" value="SANT"/>
    <property type="match status" value="2"/>
</dbReference>